<reference evidence="5 6" key="1">
    <citation type="journal article" date="2023" name="G3 (Bethesda)">
        <title>A chromosome-length genome assembly and annotation of blackberry (Rubus argutus, cv. 'Hillquist').</title>
        <authorList>
            <person name="Bruna T."/>
            <person name="Aryal R."/>
            <person name="Dudchenko O."/>
            <person name="Sargent D.J."/>
            <person name="Mead D."/>
            <person name="Buti M."/>
            <person name="Cavallini A."/>
            <person name="Hytonen T."/>
            <person name="Andres J."/>
            <person name="Pham M."/>
            <person name="Weisz D."/>
            <person name="Mascagni F."/>
            <person name="Usai G."/>
            <person name="Natali L."/>
            <person name="Bassil N."/>
            <person name="Fernandez G.E."/>
            <person name="Lomsadze A."/>
            <person name="Armour M."/>
            <person name="Olukolu B."/>
            <person name="Poorten T."/>
            <person name="Britton C."/>
            <person name="Davik J."/>
            <person name="Ashrafi H."/>
            <person name="Aiden E.L."/>
            <person name="Borodovsky M."/>
            <person name="Worthington M."/>
        </authorList>
    </citation>
    <scope>NUCLEOTIDE SEQUENCE [LARGE SCALE GENOMIC DNA]</scope>
    <source>
        <strain evidence="5">PI 553951</strain>
    </source>
</reference>
<dbReference type="Proteomes" id="UP001457282">
    <property type="component" value="Unassembled WGS sequence"/>
</dbReference>
<evidence type="ECO:0000259" key="4">
    <source>
        <dbReference type="Pfam" id="PF00685"/>
    </source>
</evidence>
<dbReference type="SUPFAM" id="SSF52540">
    <property type="entry name" value="P-loop containing nucleoside triphosphate hydrolases"/>
    <property type="match status" value="1"/>
</dbReference>
<organism evidence="5 6">
    <name type="scientific">Rubus argutus</name>
    <name type="common">Southern blackberry</name>
    <dbReference type="NCBI Taxonomy" id="59490"/>
    <lineage>
        <taxon>Eukaryota</taxon>
        <taxon>Viridiplantae</taxon>
        <taxon>Streptophyta</taxon>
        <taxon>Embryophyta</taxon>
        <taxon>Tracheophyta</taxon>
        <taxon>Spermatophyta</taxon>
        <taxon>Magnoliopsida</taxon>
        <taxon>eudicotyledons</taxon>
        <taxon>Gunneridae</taxon>
        <taxon>Pentapetalae</taxon>
        <taxon>rosids</taxon>
        <taxon>fabids</taxon>
        <taxon>Rosales</taxon>
        <taxon>Rosaceae</taxon>
        <taxon>Rosoideae</taxon>
        <taxon>Rosoideae incertae sedis</taxon>
        <taxon>Rubus</taxon>
    </lineage>
</organism>
<keyword evidence="6" id="KW-1185">Reference proteome</keyword>
<sequence>MNGGEERRGSLVHDCRIDAAGVIRLLVAAGLGFWKRSCRGDEEEKLRDECKELLVSLPKERGWITLEQYQFQGFWCTSALIQSIIAFQKHFQARDSDIVLATVPKSGTTWLKALTFAVVNRHRFAIKNHPLLTSNPHHLVPFLVESNHSEITNLLPDLSSKFPDQPRLFATHIPFPSLGPIKESNCKIVYICRNPFDTFVSAWHFLNTGTPKSLSPMSLDEAFDMYCKGIIVFGPYWDHMLGYWKESLKRPHNVLFLKYEDMKEDGVFHLKRLAKFLEYPFTMEEERNGVIEGIAELCSFETMKNLEVNKTGTLFQNFEKVNLFRKAEVGDWVNYLNPEMVERLSKVIEERLGGSGLSFPI</sequence>
<comment type="caution">
    <text evidence="5">The sequence shown here is derived from an EMBL/GenBank/DDBJ whole genome shotgun (WGS) entry which is preliminary data.</text>
</comment>
<dbReference type="EMBL" id="JBEDUW010000007">
    <property type="protein sequence ID" value="KAK9910570.1"/>
    <property type="molecule type" value="Genomic_DNA"/>
</dbReference>
<dbReference type="GO" id="GO:0008146">
    <property type="term" value="F:sulfotransferase activity"/>
    <property type="evidence" value="ECO:0007669"/>
    <property type="project" value="InterPro"/>
</dbReference>
<accession>A0AAW1VVS7</accession>
<gene>
    <name evidence="5" type="ORF">M0R45_034526</name>
</gene>
<proteinExistence type="inferred from homology"/>
<evidence type="ECO:0000313" key="6">
    <source>
        <dbReference type="Proteomes" id="UP001457282"/>
    </source>
</evidence>
<evidence type="ECO:0000256" key="2">
    <source>
        <dbReference type="ARBA" id="ARBA00022679"/>
    </source>
</evidence>
<keyword evidence="2 3" id="KW-0808">Transferase</keyword>
<feature type="domain" description="Sulfotransferase" evidence="4">
    <location>
        <begin position="95"/>
        <end position="356"/>
    </location>
</feature>
<dbReference type="Gene3D" id="3.40.50.300">
    <property type="entry name" value="P-loop containing nucleotide triphosphate hydrolases"/>
    <property type="match status" value="1"/>
</dbReference>
<dbReference type="Pfam" id="PF00685">
    <property type="entry name" value="Sulfotransfer_1"/>
    <property type="match status" value="1"/>
</dbReference>
<evidence type="ECO:0000256" key="1">
    <source>
        <dbReference type="ARBA" id="ARBA00005771"/>
    </source>
</evidence>
<protein>
    <recommendedName>
        <fullName evidence="3">Sulfotransferase</fullName>
        <ecNumber evidence="3">2.8.2.-</ecNumber>
    </recommendedName>
</protein>
<evidence type="ECO:0000313" key="5">
    <source>
        <dbReference type="EMBL" id="KAK9910570.1"/>
    </source>
</evidence>
<comment type="similarity">
    <text evidence="1 3">Belongs to the sulfotransferase 1 family.</text>
</comment>
<dbReference type="EC" id="2.8.2.-" evidence="3"/>
<dbReference type="AlphaFoldDB" id="A0AAW1VVS7"/>
<name>A0AAW1VVS7_RUBAR</name>
<dbReference type="InterPro" id="IPR027417">
    <property type="entry name" value="P-loop_NTPase"/>
</dbReference>
<evidence type="ECO:0000256" key="3">
    <source>
        <dbReference type="RuleBase" id="RU361155"/>
    </source>
</evidence>
<dbReference type="InterPro" id="IPR000863">
    <property type="entry name" value="Sulfotransferase_dom"/>
</dbReference>
<dbReference type="PANTHER" id="PTHR11783">
    <property type="entry name" value="SULFOTRANSFERASE SULT"/>
    <property type="match status" value="1"/>
</dbReference>